<dbReference type="InterPro" id="IPR038222">
    <property type="entry name" value="DHHA2_dom_sf"/>
</dbReference>
<protein>
    <submittedName>
        <fullName evidence="1">Uncharacterized protein</fullName>
    </submittedName>
</protein>
<feature type="non-terminal residue" evidence="1">
    <location>
        <position position="1"/>
    </location>
</feature>
<proteinExistence type="predicted"/>
<dbReference type="EMBL" id="BKCJ011812057">
    <property type="protein sequence ID" value="GFD54938.1"/>
    <property type="molecule type" value="Genomic_DNA"/>
</dbReference>
<dbReference type="Gene3D" id="3.10.310.20">
    <property type="entry name" value="DHHA2 domain"/>
    <property type="match status" value="1"/>
</dbReference>
<reference evidence="1" key="1">
    <citation type="journal article" date="2019" name="Sci. Rep.">
        <title>Draft genome of Tanacetum cinerariifolium, the natural source of mosquito coil.</title>
        <authorList>
            <person name="Yamashiro T."/>
            <person name="Shiraishi A."/>
            <person name="Satake H."/>
            <person name="Nakayama K."/>
        </authorList>
    </citation>
    <scope>NUCLEOTIDE SEQUENCE</scope>
</reference>
<organism evidence="1">
    <name type="scientific">Tanacetum cinerariifolium</name>
    <name type="common">Dalmatian daisy</name>
    <name type="synonym">Chrysanthemum cinerariifolium</name>
    <dbReference type="NCBI Taxonomy" id="118510"/>
    <lineage>
        <taxon>Eukaryota</taxon>
        <taxon>Viridiplantae</taxon>
        <taxon>Streptophyta</taxon>
        <taxon>Embryophyta</taxon>
        <taxon>Tracheophyta</taxon>
        <taxon>Spermatophyta</taxon>
        <taxon>Magnoliopsida</taxon>
        <taxon>eudicotyledons</taxon>
        <taxon>Gunneridae</taxon>
        <taxon>Pentapetalae</taxon>
        <taxon>asterids</taxon>
        <taxon>campanulids</taxon>
        <taxon>Asterales</taxon>
        <taxon>Asteraceae</taxon>
        <taxon>Asteroideae</taxon>
        <taxon>Anthemideae</taxon>
        <taxon>Anthemidinae</taxon>
        <taxon>Tanacetum</taxon>
    </lineage>
</organism>
<comment type="caution">
    <text evidence="1">The sequence shown here is derived from an EMBL/GenBank/DDBJ whole genome shotgun (WGS) entry which is preliminary data.</text>
</comment>
<sequence>PILDVQVWKPSKPFKNTGEALVQGLEDELMVPQKAKGNARFGCVWRQGNASSTRKQVAPLIVSEVACARESDFIDGVPFSALQKDTIESIPASKGS</sequence>
<evidence type="ECO:0000313" key="1">
    <source>
        <dbReference type="EMBL" id="GFD54938.1"/>
    </source>
</evidence>
<gene>
    <name evidence="1" type="ORF">Tci_926907</name>
</gene>
<name>A0A699XAE8_TANCI</name>
<dbReference type="AlphaFoldDB" id="A0A699XAE8"/>
<accession>A0A699XAE8</accession>
<feature type="non-terminal residue" evidence="1">
    <location>
        <position position="96"/>
    </location>
</feature>